<dbReference type="HOGENOM" id="CLU_015495_1_1_2"/>
<gene>
    <name evidence="2" type="ordered locus">Mlab_1637</name>
</gene>
<dbReference type="eggNOG" id="arCOG01923">
    <property type="taxonomic scope" value="Archaea"/>
</dbReference>
<dbReference type="Gene3D" id="1.10.246.90">
    <property type="entry name" value="Nop domain"/>
    <property type="match status" value="1"/>
</dbReference>
<name>A2STZ2_METLZ</name>
<feature type="domain" description="Nop" evidence="1">
    <location>
        <begin position="178"/>
        <end position="292"/>
    </location>
</feature>
<dbReference type="InterPro" id="IPR002687">
    <property type="entry name" value="Nop_dom"/>
</dbReference>
<dbReference type="KEGG" id="mla:Mlab_1637"/>
<dbReference type="Gene3D" id="1.10.287.4070">
    <property type="match status" value="1"/>
</dbReference>
<dbReference type="PANTHER" id="PTHR10894:SF0">
    <property type="entry name" value="NUCLEOLAR PROTEIN 56"/>
    <property type="match status" value="1"/>
</dbReference>
<sequence length="295" mass="32208">MVDFPHAIYIPHNLPHYYMHWYGEAGDLSTDTAACEERVLNTTTIPSVLCNWEDLRDAGLISSRDEYIRAVREVTFSLAEKGIAADLDKKDAALLQMVRTLDEMDDVINLLTERVTDWHAATTPGTSHKYTRSNGPRLVQKIAKSGSPSLKRVAREILSLSGVRTDLMKEVSREAVSVIPNMSALVGGLVAARLIARAGGLDAAAKMPGSSIQVIGAESALFSHIRTGSSSPKHGIIFQHRRVHNAKKEVRGKVARQLAAKLAIAARLDLYRGELDPEFVDQANAKIDSIFGGEA</sequence>
<protein>
    <submittedName>
        <fullName evidence="2">Pre-mRNA processing ribonucleoprotein, binding region</fullName>
    </submittedName>
</protein>
<keyword evidence="2" id="KW-0687">Ribonucleoprotein</keyword>
<evidence type="ECO:0000313" key="3">
    <source>
        <dbReference type="Proteomes" id="UP000000365"/>
    </source>
</evidence>
<dbReference type="PANTHER" id="PTHR10894">
    <property type="entry name" value="NUCLEOLAR PROTEIN 5 NUCLEOLAR PROTEIN NOP5 NOP58"/>
    <property type="match status" value="1"/>
</dbReference>
<organism evidence="2 3">
    <name type="scientific">Methanocorpusculum labreanum (strain ATCC 43576 / DSM 4855 / Z)</name>
    <dbReference type="NCBI Taxonomy" id="410358"/>
    <lineage>
        <taxon>Archaea</taxon>
        <taxon>Methanobacteriati</taxon>
        <taxon>Methanobacteriota</taxon>
        <taxon>Stenosarchaea group</taxon>
        <taxon>Methanomicrobia</taxon>
        <taxon>Methanomicrobiales</taxon>
        <taxon>Methanocorpusculaceae</taxon>
        <taxon>Methanocorpusculum</taxon>
    </lineage>
</organism>
<dbReference type="PROSITE" id="PS51358">
    <property type="entry name" value="NOP"/>
    <property type="match status" value="1"/>
</dbReference>
<dbReference type="STRING" id="410358.Mlab_1637"/>
<keyword evidence="3" id="KW-1185">Reference proteome</keyword>
<accession>A2STZ2</accession>
<dbReference type="SUPFAM" id="SSF89124">
    <property type="entry name" value="Nop domain"/>
    <property type="match status" value="1"/>
</dbReference>
<dbReference type="Pfam" id="PF01798">
    <property type="entry name" value="Nop"/>
    <property type="match status" value="1"/>
</dbReference>
<dbReference type="Proteomes" id="UP000000365">
    <property type="component" value="Chromosome"/>
</dbReference>
<dbReference type="InterPro" id="IPR045056">
    <property type="entry name" value="Nop56/Nop58"/>
</dbReference>
<dbReference type="InterPro" id="IPR036070">
    <property type="entry name" value="Nop_dom_sf"/>
</dbReference>
<dbReference type="GO" id="GO:0030515">
    <property type="term" value="F:snoRNA binding"/>
    <property type="evidence" value="ECO:0007669"/>
    <property type="project" value="InterPro"/>
</dbReference>
<evidence type="ECO:0000259" key="1">
    <source>
        <dbReference type="PROSITE" id="PS51358"/>
    </source>
</evidence>
<dbReference type="AlphaFoldDB" id="A2STZ2"/>
<dbReference type="GO" id="GO:0031428">
    <property type="term" value="C:box C/D methylation guide snoRNP complex"/>
    <property type="evidence" value="ECO:0007669"/>
    <property type="project" value="InterPro"/>
</dbReference>
<evidence type="ECO:0000313" key="2">
    <source>
        <dbReference type="EMBL" id="ABN07798.1"/>
    </source>
</evidence>
<dbReference type="EMBL" id="CP000559">
    <property type="protein sequence ID" value="ABN07798.1"/>
    <property type="molecule type" value="Genomic_DNA"/>
</dbReference>
<reference evidence="2 3" key="1">
    <citation type="journal article" date="2009" name="Stand. Genomic Sci.">
        <title>Complete genome sequence of Methanocorpusculum labreanum type strain Z.</title>
        <authorList>
            <person name="Anderson I.J."/>
            <person name="Sieprawska-Lupa M."/>
            <person name="Goltsman E."/>
            <person name="Lapidus A."/>
            <person name="Copeland A."/>
            <person name="Glavina Del Rio T."/>
            <person name="Tice H."/>
            <person name="Dalin E."/>
            <person name="Barry K."/>
            <person name="Pitluck S."/>
            <person name="Hauser L."/>
            <person name="Land M."/>
            <person name="Lucas S."/>
            <person name="Richardson P."/>
            <person name="Whitman W.B."/>
            <person name="Kyrpides N.C."/>
        </authorList>
    </citation>
    <scope>NUCLEOTIDE SEQUENCE [LARGE SCALE GENOMIC DNA]</scope>
    <source>
        <strain evidence="3">ATCC 43576 / DSM 4855 / Z</strain>
    </source>
</reference>
<proteinExistence type="predicted"/>
<dbReference type="InterPro" id="IPR042239">
    <property type="entry name" value="Nop_C"/>
</dbReference>